<dbReference type="PANTHER" id="PTHR45969">
    <property type="entry name" value="RING ZINC FINGER PROTEIN-RELATED"/>
    <property type="match status" value="1"/>
</dbReference>
<protein>
    <submittedName>
        <fullName evidence="6">RING ZINC FINGER PROTEIN-RELATED</fullName>
    </submittedName>
</protein>
<reference evidence="6" key="2">
    <citation type="journal article" date="2023" name="Int. J. Mol. Sci.">
        <title>De Novo Assembly and Annotation of 11 Diverse Shrub Willow (Salix) Genomes Reveals Novel Gene Organization in Sex-Linked Regions.</title>
        <authorList>
            <person name="Hyden B."/>
            <person name="Feng K."/>
            <person name="Yates T.B."/>
            <person name="Jawdy S."/>
            <person name="Cereghino C."/>
            <person name="Smart L.B."/>
            <person name="Muchero W."/>
        </authorList>
    </citation>
    <scope>NUCLEOTIDE SEQUENCE</scope>
    <source>
        <tissue evidence="6">Shoot tip</tissue>
    </source>
</reference>
<evidence type="ECO:0000256" key="4">
    <source>
        <dbReference type="PROSITE-ProRule" id="PRU00175"/>
    </source>
</evidence>
<keyword evidence="2 4" id="KW-0863">Zinc-finger</keyword>
<dbReference type="OrthoDB" id="8062037at2759"/>
<dbReference type="GO" id="GO:0061630">
    <property type="term" value="F:ubiquitin protein ligase activity"/>
    <property type="evidence" value="ECO:0007669"/>
    <property type="project" value="TreeGrafter"/>
</dbReference>
<dbReference type="InterPro" id="IPR013083">
    <property type="entry name" value="Znf_RING/FYVE/PHD"/>
</dbReference>
<sequence>MRESGVGAGPSTPPFSGHKLQHSLSLSLSRANSMKECSLLFSLYILNGPRSSIKDINSDDQQQQQYDFNTDAFSAVFSTSSRLEPVETGYCCSRRRSRQQPLPVACRLEKVQKKDDSCSICLVEMEEEDAVSQLSRCMHVFHMDCIDKWIQRDHFTCPLCRTSIDDDDD</sequence>
<reference evidence="6" key="1">
    <citation type="submission" date="2022-11" db="EMBL/GenBank/DDBJ databases">
        <authorList>
            <person name="Hyden B.L."/>
            <person name="Feng K."/>
            <person name="Yates T."/>
            <person name="Jawdy S."/>
            <person name="Smart L.B."/>
            <person name="Muchero W."/>
        </authorList>
    </citation>
    <scope>NUCLEOTIDE SEQUENCE</scope>
    <source>
        <tissue evidence="6">Shoot tip</tissue>
    </source>
</reference>
<proteinExistence type="predicted"/>
<name>A0A9Q1AC21_SALPP</name>
<evidence type="ECO:0000313" key="6">
    <source>
        <dbReference type="EMBL" id="KAJ6765569.1"/>
    </source>
</evidence>
<feature type="domain" description="RING-type" evidence="5">
    <location>
        <begin position="118"/>
        <end position="161"/>
    </location>
</feature>
<evidence type="ECO:0000256" key="3">
    <source>
        <dbReference type="ARBA" id="ARBA00022833"/>
    </source>
</evidence>
<dbReference type="Pfam" id="PF13639">
    <property type="entry name" value="zf-RING_2"/>
    <property type="match status" value="1"/>
</dbReference>
<evidence type="ECO:0000256" key="1">
    <source>
        <dbReference type="ARBA" id="ARBA00022723"/>
    </source>
</evidence>
<dbReference type="Proteomes" id="UP001151532">
    <property type="component" value="Chromosome 4"/>
</dbReference>
<dbReference type="SUPFAM" id="SSF57850">
    <property type="entry name" value="RING/U-box"/>
    <property type="match status" value="1"/>
</dbReference>
<dbReference type="GO" id="GO:0008270">
    <property type="term" value="F:zinc ion binding"/>
    <property type="evidence" value="ECO:0007669"/>
    <property type="project" value="UniProtKB-KW"/>
</dbReference>
<evidence type="ECO:0000256" key="2">
    <source>
        <dbReference type="ARBA" id="ARBA00022771"/>
    </source>
</evidence>
<gene>
    <name evidence="6" type="ORF">OIU79_021705</name>
</gene>
<keyword evidence="1" id="KW-0479">Metal-binding</keyword>
<dbReference type="PANTHER" id="PTHR45969:SF9">
    <property type="entry name" value="RING-TYPE DOMAIN-CONTAINING PROTEIN"/>
    <property type="match status" value="1"/>
</dbReference>
<dbReference type="PROSITE" id="PS50089">
    <property type="entry name" value="ZF_RING_2"/>
    <property type="match status" value="1"/>
</dbReference>
<dbReference type="GO" id="GO:0016567">
    <property type="term" value="P:protein ubiquitination"/>
    <property type="evidence" value="ECO:0007669"/>
    <property type="project" value="TreeGrafter"/>
</dbReference>
<comment type="caution">
    <text evidence="6">The sequence shown here is derived from an EMBL/GenBank/DDBJ whole genome shotgun (WGS) entry which is preliminary data.</text>
</comment>
<evidence type="ECO:0000313" key="7">
    <source>
        <dbReference type="Proteomes" id="UP001151532"/>
    </source>
</evidence>
<keyword evidence="3" id="KW-0862">Zinc</keyword>
<dbReference type="InterPro" id="IPR001841">
    <property type="entry name" value="Znf_RING"/>
</dbReference>
<dbReference type="SMART" id="SM00184">
    <property type="entry name" value="RING"/>
    <property type="match status" value="1"/>
</dbReference>
<dbReference type="Gene3D" id="3.30.40.10">
    <property type="entry name" value="Zinc/RING finger domain, C3HC4 (zinc finger)"/>
    <property type="match status" value="1"/>
</dbReference>
<accession>A0A9Q1AC21</accession>
<evidence type="ECO:0000259" key="5">
    <source>
        <dbReference type="PROSITE" id="PS50089"/>
    </source>
</evidence>
<dbReference type="AlphaFoldDB" id="A0A9Q1AC21"/>
<dbReference type="EMBL" id="JAPFFK010000004">
    <property type="protein sequence ID" value="KAJ6765569.1"/>
    <property type="molecule type" value="Genomic_DNA"/>
</dbReference>
<organism evidence="6 7">
    <name type="scientific">Salix purpurea</name>
    <name type="common">Purple osier willow</name>
    <dbReference type="NCBI Taxonomy" id="77065"/>
    <lineage>
        <taxon>Eukaryota</taxon>
        <taxon>Viridiplantae</taxon>
        <taxon>Streptophyta</taxon>
        <taxon>Embryophyta</taxon>
        <taxon>Tracheophyta</taxon>
        <taxon>Spermatophyta</taxon>
        <taxon>Magnoliopsida</taxon>
        <taxon>eudicotyledons</taxon>
        <taxon>Gunneridae</taxon>
        <taxon>Pentapetalae</taxon>
        <taxon>rosids</taxon>
        <taxon>fabids</taxon>
        <taxon>Malpighiales</taxon>
        <taxon>Salicaceae</taxon>
        <taxon>Saliceae</taxon>
        <taxon>Salix</taxon>
    </lineage>
</organism>
<keyword evidence="7" id="KW-1185">Reference proteome</keyword>